<proteinExistence type="predicted"/>
<feature type="signal peptide" evidence="1">
    <location>
        <begin position="1"/>
        <end position="26"/>
    </location>
</feature>
<accession>A0ABZ2TLV1</accession>
<name>A0ABZ2TLV1_9BACT</name>
<keyword evidence="1" id="KW-0732">Signal</keyword>
<keyword evidence="3" id="KW-1185">Reference proteome</keyword>
<dbReference type="PROSITE" id="PS51257">
    <property type="entry name" value="PROKAR_LIPOPROTEIN"/>
    <property type="match status" value="1"/>
</dbReference>
<organism evidence="2 3">
    <name type="scientific">Metamycoplasma faucium</name>
    <dbReference type="NCBI Taxonomy" id="56142"/>
    <lineage>
        <taxon>Bacteria</taxon>
        <taxon>Bacillati</taxon>
        <taxon>Mycoplasmatota</taxon>
        <taxon>Mycoplasmoidales</taxon>
        <taxon>Metamycoplasmataceae</taxon>
        <taxon>Metamycoplasma</taxon>
    </lineage>
</organism>
<dbReference type="Proteomes" id="UP001622612">
    <property type="component" value="Chromosome"/>
</dbReference>
<evidence type="ECO:0000313" key="3">
    <source>
        <dbReference type="Proteomes" id="UP001622612"/>
    </source>
</evidence>
<protein>
    <recommendedName>
        <fullName evidence="4">Lipoprotein</fullName>
    </recommendedName>
</protein>
<sequence>MFKTKRNLLLVSIPTMLPLASGIALLSASCDNSTKQIKKTKNEISSLIKNNVKSVVANDKTLDKSARDKLLSKEFNDVIDELASLGIDFFVNIFESLGLTKSDFIHYYNNVIKNNSLWKEIEKGQKSFEELSKLFSQIGNKILSEQQDKLNSYFIKAWKKNHYLSQVIKENNLSDNDLNEIIKLLSNNFDKVNNKGAISNLFIGGYDSDKNIYNKPKTEKQEEMRKIIEANLNSVNTNKKYANFNKQLSKYITETIVNNAHRFPPLIKKFKELNLKIINIFS</sequence>
<dbReference type="RefSeq" id="WP_405311261.1">
    <property type="nucleotide sequence ID" value="NZ_CP088155.1"/>
</dbReference>
<gene>
    <name evidence="2" type="ORF">LQ356_02390</name>
</gene>
<evidence type="ECO:0000313" key="2">
    <source>
        <dbReference type="EMBL" id="WYM97047.1"/>
    </source>
</evidence>
<evidence type="ECO:0000256" key="1">
    <source>
        <dbReference type="SAM" id="SignalP"/>
    </source>
</evidence>
<feature type="chain" id="PRO_5047432277" description="Lipoprotein" evidence="1">
    <location>
        <begin position="27"/>
        <end position="282"/>
    </location>
</feature>
<reference evidence="2" key="1">
    <citation type="submission" date="2021-11" db="EMBL/GenBank/DDBJ databases">
        <title>The first genome sequence of unculturable Mycoplasma faucium obtained by de novo assembly of metagenomic reads.</title>
        <authorList>
            <person name="Sabat A.J."/>
            <person name="Bathoorn E."/>
            <person name="Akkerboom V."/>
            <person name="Friedrich A.W."/>
        </authorList>
    </citation>
    <scope>NUCLEOTIDE SEQUENCE [LARGE SCALE GENOMIC DNA]</scope>
    <source>
        <strain evidence="2">UMCG-MFM1</strain>
    </source>
</reference>
<dbReference type="EMBL" id="CP088155">
    <property type="protein sequence ID" value="WYM97047.1"/>
    <property type="molecule type" value="Genomic_DNA"/>
</dbReference>
<evidence type="ECO:0008006" key="4">
    <source>
        <dbReference type="Google" id="ProtNLM"/>
    </source>
</evidence>